<dbReference type="InterPro" id="IPR018523">
    <property type="entry name" value="Isocitrate_lyase_ph_CS"/>
</dbReference>
<dbReference type="Pfam" id="PF13714">
    <property type="entry name" value="PEP_mutase"/>
    <property type="match status" value="1"/>
</dbReference>
<sequence>MLRREDATAPAHFFTIFHENFRQGYDCIKKAVDLEEQCKNGIPGDKTKQKVRAAELYKEGREYFKECYRINYMDIPDEKRNEFKQMKDRINNYDDSAKERIIAICDELSPDRPKPLHSEPASSKYLPSARTSARASSSNGSIPKSPACGRDHSRTQTSTSATLTSLERKRKPLENSQKPSNRLDGYIESKHRFIPEYSASKPKSEASRGVNRKDLLRGVDSKFGERLLDEILDNTGVRLVDVSGCDTAKRALEEAVILPALNPSLFQGLRQPVKGILLFGPPGNGKTMLAKAVAHESEQVFLNISASSLTSKWVGESEKTIRALFQIAKNAQPSIIFIDEIDSLLTTRKDSETEVSRRMKTEFMVQLDGASSSTEDRILIIGATNRPYELDDAILRRFPKRILIDLPDERARAELLHKTLTKHKMLDGLADYDIRWIARSTDFYSNADLVALCKEAAMVPIRDMDRNKIAKTDGRKIRNLRVSDFKEALSSVKPSCNPKLMEELISFADRAGQKRMVLRKSNSQWSVSPETIMSHHYKLTKGMRSRIDMGPPFSMYNSPKSIHYIPRRVASADAARRPLSRPHRELTDFIERTNPVDLKLPLNFRNSLYDFVKPKLLNDRNYQPPVHRKTQKPPLPPGTNQNLPKKKPSVPRRKTSEETLFKDAVYTNLIERGVYSDKFIIEITQIEMENWIGRLPWVNLEKLADEIYNELGVAMESQNKRSDLSTYLKTSLTLDKEDLEETQKDRRSSLQEKRSSGQSSVRSTGSSTPTSSSSTSESSTSESSTTTSSYKTAFLFLDYLAMAQHAAKNWYQVVKTAPKGRFKGIKRDYEVEDVLKLRGSIDIEYTLAIRGANKLWQLLHTEPFVPALGAQTGNQAVQMVRAGLKAIYLSGWQVAADANTASDMYPDQSLYPANSGPELCRRINKSLRRADQIDAVEAEDYQAQRDWYAPIVADAEAGFGGALNCFELMKAYIEGGAAGVHYEDQLGSEKKCGHMGGKVLIPTAQHIRHLNAARLAADVCNTPTIIVARTDAESSRLLTSDVDERDHPFIDRTAGRTIEGFYRLKESMALQNCVSRAIEYAPYCDLIWMETSHPTISDAKEFAEGVRKVYPDKLFAYNCSPSFNWKQHLSPTQMEKFQKELGAMGFKYQFITLAGFHANSFSMFDLARNYKQTGMLAYSELQQKEFSSEKYGYSAVKHQREVGTGYFDHVSNAITGGKGSTAALTGSTEEAQFQTGTLTASSEDEEIVQLTAPTRSGDEKILTPEALRFIKELNSEFNGRRLQLLHKRRQVQLDINQATWFPQFDKNTENIRSDEGWRGAEIPHDLQDRRVEITGPTDRKMIINALNSGANVFMADFEDSNSPTWRNQLEGQINLYDAVR</sequence>
<dbReference type="FunFam" id="1.10.8.60:FF:000022">
    <property type="entry name" value="Fidgetin like 1"/>
    <property type="match status" value="1"/>
</dbReference>
<feature type="compositionally biased region" description="Low complexity" evidence="8">
    <location>
        <begin position="756"/>
        <end position="785"/>
    </location>
</feature>
<dbReference type="GO" id="GO:0005524">
    <property type="term" value="F:ATP binding"/>
    <property type="evidence" value="ECO:0007669"/>
    <property type="project" value="UniProtKB-KW"/>
</dbReference>
<dbReference type="InterPro" id="IPR039556">
    <property type="entry name" value="ICL/PEPM"/>
</dbReference>
<dbReference type="Pfam" id="PF20656">
    <property type="entry name" value="MS_N"/>
    <property type="match status" value="1"/>
</dbReference>
<feature type="region of interest" description="Disordered" evidence="8">
    <location>
        <begin position="108"/>
        <end position="187"/>
    </location>
</feature>
<dbReference type="NCBIfam" id="NF011645">
    <property type="entry name" value="PRK15063.1"/>
    <property type="match status" value="1"/>
</dbReference>
<reference evidence="10 11" key="1">
    <citation type="journal article" date="2017" name="Curr. Biol.">
        <title>Genome architecture and evolution of a unichromosomal asexual nematode.</title>
        <authorList>
            <person name="Fradin H."/>
            <person name="Zegar C."/>
            <person name="Gutwein M."/>
            <person name="Lucas J."/>
            <person name="Kovtun M."/>
            <person name="Corcoran D."/>
            <person name="Baugh L.R."/>
            <person name="Kiontke K."/>
            <person name="Gunsalus K."/>
            <person name="Fitch D.H."/>
            <person name="Piano F."/>
        </authorList>
    </citation>
    <scope>NUCLEOTIDE SEQUENCE [LARGE SCALE GENOMIC DNA]</scope>
    <source>
        <strain evidence="10">PF1309</strain>
    </source>
</reference>
<keyword evidence="6" id="KW-0067">ATP-binding</keyword>
<dbReference type="FunFam" id="3.40.50.300:FF:000093">
    <property type="entry name" value="Fidgetin-like 1"/>
    <property type="match status" value="1"/>
</dbReference>
<dbReference type="InterPro" id="IPR015813">
    <property type="entry name" value="Pyrv/PenolPyrv_kinase-like_dom"/>
</dbReference>
<feature type="compositionally biased region" description="Basic and acidic residues" evidence="8">
    <location>
        <begin position="741"/>
        <end position="755"/>
    </location>
</feature>
<dbReference type="Pfam" id="PF00004">
    <property type="entry name" value="AAA"/>
    <property type="match status" value="1"/>
</dbReference>
<keyword evidence="4" id="KW-0816">Tricarboxylic acid cycle</keyword>
<dbReference type="InterPro" id="IPR003959">
    <property type="entry name" value="ATPase_AAA_core"/>
</dbReference>
<dbReference type="InterPro" id="IPR048356">
    <property type="entry name" value="MS_N"/>
</dbReference>
<dbReference type="NCBIfam" id="TIGR01346">
    <property type="entry name" value="isocit_lyase"/>
    <property type="match status" value="1"/>
</dbReference>
<dbReference type="Gene3D" id="3.20.20.360">
    <property type="entry name" value="Malate synthase, domain 3"/>
    <property type="match status" value="1"/>
</dbReference>
<dbReference type="InterPro" id="IPR003960">
    <property type="entry name" value="ATPase_AAA_CS"/>
</dbReference>
<keyword evidence="3" id="KW-0329">Glyoxylate bypass</keyword>
<dbReference type="PANTHER" id="PTHR21631">
    <property type="entry name" value="ISOCITRATE LYASE/MALATE SYNTHASE"/>
    <property type="match status" value="1"/>
</dbReference>
<dbReference type="PANTHER" id="PTHR21631:SF3">
    <property type="entry name" value="BIFUNCTIONAL GLYOXYLATE CYCLE PROTEIN"/>
    <property type="match status" value="1"/>
</dbReference>
<feature type="domain" description="AAA+ ATPase" evidence="9">
    <location>
        <begin position="272"/>
        <end position="408"/>
    </location>
</feature>
<dbReference type="STRING" id="2018661.A0A2A2KN51"/>
<dbReference type="InterPro" id="IPR011076">
    <property type="entry name" value="Malate_synth_sf"/>
</dbReference>
<evidence type="ECO:0000259" key="9">
    <source>
        <dbReference type="SMART" id="SM00382"/>
    </source>
</evidence>
<feature type="compositionally biased region" description="Low complexity" evidence="8">
    <location>
        <begin position="155"/>
        <end position="165"/>
    </location>
</feature>
<dbReference type="InterPro" id="IPR027417">
    <property type="entry name" value="P-loop_NTPase"/>
</dbReference>
<dbReference type="InterPro" id="IPR040442">
    <property type="entry name" value="Pyrv_kinase-like_dom_sf"/>
</dbReference>
<evidence type="ECO:0000256" key="2">
    <source>
        <dbReference type="ARBA" id="ARBA00012909"/>
    </source>
</evidence>
<dbReference type="Gene3D" id="3.40.50.300">
    <property type="entry name" value="P-loop containing nucleotide triphosphate hydrolases"/>
    <property type="match status" value="1"/>
</dbReference>
<feature type="region of interest" description="Disordered" evidence="8">
    <location>
        <begin position="620"/>
        <end position="656"/>
    </location>
</feature>
<feature type="compositionally biased region" description="Basic residues" evidence="8">
    <location>
        <begin position="644"/>
        <end position="653"/>
    </location>
</feature>
<dbReference type="EMBL" id="LIAE01008125">
    <property type="protein sequence ID" value="PAV75340.1"/>
    <property type="molecule type" value="Genomic_DNA"/>
</dbReference>
<dbReference type="Gene3D" id="3.20.20.60">
    <property type="entry name" value="Phosphoenolpyruvate-binding domains"/>
    <property type="match status" value="1"/>
</dbReference>
<dbReference type="Pfam" id="PF00463">
    <property type="entry name" value="ICL"/>
    <property type="match status" value="1"/>
</dbReference>
<dbReference type="InterPro" id="IPR003593">
    <property type="entry name" value="AAA+_ATPase"/>
</dbReference>
<name>A0A2A2KN51_9BILA</name>
<organism evidence="10 11">
    <name type="scientific">Diploscapter pachys</name>
    <dbReference type="NCBI Taxonomy" id="2018661"/>
    <lineage>
        <taxon>Eukaryota</taxon>
        <taxon>Metazoa</taxon>
        <taxon>Ecdysozoa</taxon>
        <taxon>Nematoda</taxon>
        <taxon>Chromadorea</taxon>
        <taxon>Rhabditida</taxon>
        <taxon>Rhabditina</taxon>
        <taxon>Rhabditomorpha</taxon>
        <taxon>Rhabditoidea</taxon>
        <taxon>Rhabditidae</taxon>
        <taxon>Diploscapter</taxon>
    </lineage>
</organism>
<evidence type="ECO:0000256" key="3">
    <source>
        <dbReference type="ARBA" id="ARBA00022435"/>
    </source>
</evidence>
<evidence type="ECO:0000313" key="11">
    <source>
        <dbReference type="Proteomes" id="UP000218231"/>
    </source>
</evidence>
<comment type="pathway">
    <text evidence="1">Carbohydrate metabolism; glyoxylate cycle; (S)-malate from isocitrate: step 1/2.</text>
</comment>
<dbReference type="PROSITE" id="PS00161">
    <property type="entry name" value="ISOCITRATE_LYASE"/>
    <property type="match status" value="1"/>
</dbReference>
<dbReference type="EC" id="4.1.3.1" evidence="2"/>
<dbReference type="Proteomes" id="UP000218231">
    <property type="component" value="Unassembled WGS sequence"/>
</dbReference>
<dbReference type="GO" id="GO:0016887">
    <property type="term" value="F:ATP hydrolysis activity"/>
    <property type="evidence" value="ECO:0007669"/>
    <property type="project" value="InterPro"/>
</dbReference>
<dbReference type="OrthoDB" id="10251136at2759"/>
<dbReference type="GO" id="GO:0004451">
    <property type="term" value="F:isocitrate lyase activity"/>
    <property type="evidence" value="ECO:0007669"/>
    <property type="project" value="UniProtKB-EC"/>
</dbReference>
<dbReference type="CDD" id="cd00377">
    <property type="entry name" value="ICL_PEPM"/>
    <property type="match status" value="1"/>
</dbReference>
<dbReference type="SUPFAM" id="SSF52540">
    <property type="entry name" value="P-loop containing nucleoside triphosphate hydrolases"/>
    <property type="match status" value="1"/>
</dbReference>
<dbReference type="SUPFAM" id="SSF51621">
    <property type="entry name" value="Phosphoenolpyruvate/pyruvate domain"/>
    <property type="match status" value="1"/>
</dbReference>
<evidence type="ECO:0000256" key="6">
    <source>
        <dbReference type="ARBA" id="ARBA00022840"/>
    </source>
</evidence>
<feature type="region of interest" description="Disordered" evidence="8">
    <location>
        <begin position="738"/>
        <end position="785"/>
    </location>
</feature>
<evidence type="ECO:0000256" key="1">
    <source>
        <dbReference type="ARBA" id="ARBA00004793"/>
    </source>
</evidence>
<keyword evidence="5" id="KW-0547">Nucleotide-binding</keyword>
<dbReference type="Gene3D" id="1.10.8.60">
    <property type="match status" value="1"/>
</dbReference>
<evidence type="ECO:0000256" key="7">
    <source>
        <dbReference type="ARBA" id="ARBA00023239"/>
    </source>
</evidence>
<protein>
    <recommendedName>
        <fullName evidence="2">isocitrate lyase</fullName>
        <ecNumber evidence="2">4.1.3.1</ecNumber>
    </recommendedName>
</protein>
<dbReference type="SUPFAM" id="SSF51645">
    <property type="entry name" value="Malate synthase G"/>
    <property type="match status" value="1"/>
</dbReference>
<feature type="compositionally biased region" description="Low complexity" evidence="8">
    <location>
        <begin position="128"/>
        <end position="138"/>
    </location>
</feature>
<dbReference type="InterPro" id="IPR046363">
    <property type="entry name" value="MS_N_TIM-barrel_dom"/>
</dbReference>
<dbReference type="EMBL" id="LIAE01008125">
    <property type="protein sequence ID" value="PAV75342.1"/>
    <property type="molecule type" value="Genomic_DNA"/>
</dbReference>
<gene>
    <name evidence="10" type="ORF">WR25_14830</name>
</gene>
<keyword evidence="11" id="KW-1185">Reference proteome</keyword>
<dbReference type="InterPro" id="IPR006254">
    <property type="entry name" value="Isocitrate_lyase"/>
</dbReference>
<dbReference type="GO" id="GO:0006097">
    <property type="term" value="P:glyoxylate cycle"/>
    <property type="evidence" value="ECO:0007669"/>
    <property type="project" value="UniProtKB-KW"/>
</dbReference>
<comment type="caution">
    <text evidence="10">The sequence shown here is derived from an EMBL/GenBank/DDBJ whole genome shotgun (WGS) entry which is preliminary data.</text>
</comment>
<dbReference type="FunFam" id="3.20.20.60:FF:000005">
    <property type="entry name" value="Isocitrate lyase"/>
    <property type="match status" value="1"/>
</dbReference>
<keyword evidence="7" id="KW-0456">Lyase</keyword>
<evidence type="ECO:0000313" key="10">
    <source>
        <dbReference type="EMBL" id="PAV75342.1"/>
    </source>
</evidence>
<dbReference type="GO" id="GO:0006099">
    <property type="term" value="P:tricarboxylic acid cycle"/>
    <property type="evidence" value="ECO:0007669"/>
    <property type="project" value="UniProtKB-KW"/>
</dbReference>
<dbReference type="InterPro" id="IPR041569">
    <property type="entry name" value="AAA_lid_3"/>
</dbReference>
<accession>A0A2A2KN51</accession>
<proteinExistence type="predicted"/>
<dbReference type="GO" id="GO:0008017">
    <property type="term" value="F:microtubule binding"/>
    <property type="evidence" value="ECO:0007669"/>
    <property type="project" value="UniProtKB-ARBA"/>
</dbReference>
<dbReference type="SMART" id="SM00382">
    <property type="entry name" value="AAA"/>
    <property type="match status" value="1"/>
</dbReference>
<evidence type="ECO:0000256" key="8">
    <source>
        <dbReference type="SAM" id="MobiDB-lite"/>
    </source>
</evidence>
<dbReference type="Pfam" id="PF17862">
    <property type="entry name" value="AAA_lid_3"/>
    <property type="match status" value="1"/>
</dbReference>
<dbReference type="Gene3D" id="1.20.58.80">
    <property type="entry name" value="Phosphotransferase system, lactose/cellobiose-type IIA subunit"/>
    <property type="match status" value="1"/>
</dbReference>
<dbReference type="PROSITE" id="PS00674">
    <property type="entry name" value="AAA"/>
    <property type="match status" value="1"/>
</dbReference>
<evidence type="ECO:0000256" key="5">
    <source>
        <dbReference type="ARBA" id="ARBA00022741"/>
    </source>
</evidence>
<evidence type="ECO:0000256" key="4">
    <source>
        <dbReference type="ARBA" id="ARBA00022532"/>
    </source>
</evidence>
<dbReference type="CDD" id="cd19509">
    <property type="entry name" value="RecA-like_VPS4-like"/>
    <property type="match status" value="1"/>
</dbReference>